<dbReference type="RefSeq" id="XP_018262358.1">
    <property type="nucleotide sequence ID" value="XM_018408667.1"/>
</dbReference>
<feature type="region of interest" description="Disordered" evidence="1">
    <location>
        <begin position="288"/>
        <end position="343"/>
    </location>
</feature>
<feature type="compositionally biased region" description="Polar residues" evidence="1">
    <location>
        <begin position="94"/>
        <end position="110"/>
    </location>
</feature>
<evidence type="ECO:0000313" key="2">
    <source>
        <dbReference type="EMBL" id="OBR84516.1"/>
    </source>
</evidence>
<dbReference type="EMBL" id="CP144535">
    <property type="protein sequence ID" value="WWC62582.1"/>
    <property type="molecule type" value="Genomic_DNA"/>
</dbReference>
<gene>
    <name evidence="2" type="ORF">I303_05374</name>
    <name evidence="3" type="ORF">I303_105179</name>
</gene>
<reference evidence="2" key="1">
    <citation type="submission" date="2013-07" db="EMBL/GenBank/DDBJ databases">
        <title>The Genome Sequence of Cryptococcus dejecticola CBS10117.</title>
        <authorList>
            <consortium name="The Broad Institute Genome Sequencing Platform"/>
            <person name="Cuomo C."/>
            <person name="Litvintseva A."/>
            <person name="Chen Y."/>
            <person name="Heitman J."/>
            <person name="Sun S."/>
            <person name="Springer D."/>
            <person name="Dromer F."/>
            <person name="Young S.K."/>
            <person name="Zeng Q."/>
            <person name="Gargeya S."/>
            <person name="Fitzgerald M."/>
            <person name="Abouelleil A."/>
            <person name="Alvarado L."/>
            <person name="Berlin A.M."/>
            <person name="Chapman S.B."/>
            <person name="Dewar J."/>
            <person name="Goldberg J."/>
            <person name="Griggs A."/>
            <person name="Gujja S."/>
            <person name="Hansen M."/>
            <person name="Howarth C."/>
            <person name="Imamovic A."/>
            <person name="Larimer J."/>
            <person name="McCowan C."/>
            <person name="Murphy C."/>
            <person name="Pearson M."/>
            <person name="Priest M."/>
            <person name="Roberts A."/>
            <person name="Saif S."/>
            <person name="Shea T."/>
            <person name="Sykes S."/>
            <person name="Wortman J."/>
            <person name="Nusbaum C."/>
            <person name="Birren B."/>
        </authorList>
    </citation>
    <scope>NUCLEOTIDE SEQUENCE [LARGE SCALE GENOMIC DNA]</scope>
    <source>
        <strain evidence="2">CBS 10117</strain>
    </source>
</reference>
<feature type="region of interest" description="Disordered" evidence="1">
    <location>
        <begin position="85"/>
        <end position="110"/>
    </location>
</feature>
<feature type="compositionally biased region" description="Gly residues" evidence="1">
    <location>
        <begin position="136"/>
        <end position="151"/>
    </location>
</feature>
<name>A0A1A6A392_9TREE</name>
<proteinExistence type="predicted"/>
<accession>A0A1A6A392</accession>
<feature type="compositionally biased region" description="Gly residues" evidence="1">
    <location>
        <begin position="292"/>
        <end position="343"/>
    </location>
</feature>
<evidence type="ECO:0000313" key="3">
    <source>
        <dbReference type="EMBL" id="WWC62582.1"/>
    </source>
</evidence>
<organism evidence="2">
    <name type="scientific">Kwoniella dejecticola CBS 10117</name>
    <dbReference type="NCBI Taxonomy" id="1296121"/>
    <lineage>
        <taxon>Eukaryota</taxon>
        <taxon>Fungi</taxon>
        <taxon>Dikarya</taxon>
        <taxon>Basidiomycota</taxon>
        <taxon>Agaricomycotina</taxon>
        <taxon>Tremellomycetes</taxon>
        <taxon>Tremellales</taxon>
        <taxon>Cryptococcaceae</taxon>
        <taxon>Kwoniella</taxon>
    </lineage>
</organism>
<dbReference type="Proteomes" id="UP000078595">
    <property type="component" value="Chromosome 6"/>
</dbReference>
<evidence type="ECO:0000256" key="1">
    <source>
        <dbReference type="SAM" id="MobiDB-lite"/>
    </source>
</evidence>
<dbReference type="VEuPathDB" id="FungiDB:I303_05374"/>
<feature type="region of interest" description="Disordered" evidence="1">
    <location>
        <begin position="130"/>
        <end position="152"/>
    </location>
</feature>
<reference evidence="3" key="2">
    <citation type="submission" date="2013-07" db="EMBL/GenBank/DDBJ databases">
        <authorList>
            <consortium name="The Broad Institute Genome Sequencing Platform"/>
            <person name="Cuomo C."/>
            <person name="Litvintseva A."/>
            <person name="Chen Y."/>
            <person name="Heitman J."/>
            <person name="Sun S."/>
            <person name="Springer D."/>
            <person name="Dromer F."/>
            <person name="Young S.K."/>
            <person name="Zeng Q."/>
            <person name="Gargeya S."/>
            <person name="Fitzgerald M."/>
            <person name="Abouelleil A."/>
            <person name="Alvarado L."/>
            <person name="Berlin A.M."/>
            <person name="Chapman S.B."/>
            <person name="Dewar J."/>
            <person name="Goldberg J."/>
            <person name="Griggs A."/>
            <person name="Gujja S."/>
            <person name="Hansen M."/>
            <person name="Howarth C."/>
            <person name="Imamovic A."/>
            <person name="Larimer J."/>
            <person name="McCowan C."/>
            <person name="Murphy C."/>
            <person name="Pearson M."/>
            <person name="Priest M."/>
            <person name="Roberts A."/>
            <person name="Saif S."/>
            <person name="Shea T."/>
            <person name="Sykes S."/>
            <person name="Wortman J."/>
            <person name="Nusbaum C."/>
            <person name="Birren B."/>
        </authorList>
    </citation>
    <scope>NUCLEOTIDE SEQUENCE</scope>
    <source>
        <strain evidence="3">CBS 10117</strain>
    </source>
</reference>
<dbReference type="GeneID" id="28969073"/>
<dbReference type="AlphaFoldDB" id="A0A1A6A392"/>
<keyword evidence="4" id="KW-1185">Reference proteome</keyword>
<dbReference type="EMBL" id="KI894032">
    <property type="protein sequence ID" value="OBR84516.1"/>
    <property type="molecule type" value="Genomic_DNA"/>
</dbReference>
<sequence>MRQKDGRGSKGNDTELPECLNWSTIKRYYRERHQTKSSTTVTALPQVHENTVRPIALEQTPWTSSVGRGRSTEIDYRKFRNQKLLSHRNIPYTPHQNSSSRSAGRYTNASTPYAKRDGILLLVPTLELDTGSHPTGAGGEGQSAADGGGSGPLVVLEANPDMSIADNDDAPLPLRGGGLFGWIRDRRASEANKSNLEAGLKGHTAASYSSKQNTKTSQAVITNREGFLAPSTYFGSANTTTTATPLNICPDSKCDGWGKNCSYGNDPTYLHWYSSTYDNAHGHGQGNELSGYSGGDSSGSGGDAGGCTGAGGDSGGYGSSGDSGGGSSCGGGSSSGGGGGGGD</sequence>
<reference evidence="3" key="3">
    <citation type="submission" date="2024-02" db="EMBL/GenBank/DDBJ databases">
        <title>Comparative genomics of Cryptococcus and Kwoniella reveals pathogenesis evolution and contrasting modes of karyotype evolution via chromosome fusion or intercentromeric recombination.</title>
        <authorList>
            <person name="Coelho M.A."/>
            <person name="David-Palma M."/>
            <person name="Shea T."/>
            <person name="Bowers K."/>
            <person name="McGinley-Smith S."/>
            <person name="Mohammad A.W."/>
            <person name="Gnirke A."/>
            <person name="Yurkov A.M."/>
            <person name="Nowrousian M."/>
            <person name="Sun S."/>
            <person name="Cuomo C.A."/>
            <person name="Heitman J."/>
        </authorList>
    </citation>
    <scope>NUCLEOTIDE SEQUENCE</scope>
    <source>
        <strain evidence="3">CBS 10117</strain>
    </source>
</reference>
<evidence type="ECO:0000313" key="4">
    <source>
        <dbReference type="Proteomes" id="UP000078595"/>
    </source>
</evidence>
<dbReference type="KEGG" id="kdj:28969073"/>
<protein>
    <submittedName>
        <fullName evidence="2">Uncharacterized protein</fullName>
    </submittedName>
</protein>